<keyword evidence="1" id="KW-1133">Transmembrane helix</keyword>
<sequence>MNGMGLLVLTIAVSFTYTAAFLILKKRKYFFVTGMRTRPEEEIKKLEKTGFLRATGRLYLATGIILSIGLIAMMAGISYAFEISVGIFLIVFVIGYIYIQKYELKERRQSAYLSSAITAFITIGIVGYILGRGFIANDLIINEEQIEITGPYGIEFKIEEIQEIELIEDIPEINLRTNGYAFGERLIGNFDLEEYGGGKLYIHGENKPYLLIDLNETYFIINSKDSTETERWYNEITKKLQ</sequence>
<evidence type="ECO:0000313" key="3">
    <source>
        <dbReference type="Proteomes" id="UP000269301"/>
    </source>
</evidence>
<feature type="transmembrane region" description="Helical" evidence="1">
    <location>
        <begin position="58"/>
        <end position="77"/>
    </location>
</feature>
<dbReference type="InterPro" id="IPR017259">
    <property type="entry name" value="UCP037672"/>
</dbReference>
<feature type="transmembrane region" description="Helical" evidence="1">
    <location>
        <begin position="83"/>
        <end position="99"/>
    </location>
</feature>
<feature type="transmembrane region" description="Helical" evidence="1">
    <location>
        <begin position="6"/>
        <end position="24"/>
    </location>
</feature>
<organism evidence="2 3">
    <name type="scientific">Oceanobacillus halophilus</name>
    <dbReference type="NCBI Taxonomy" id="930130"/>
    <lineage>
        <taxon>Bacteria</taxon>
        <taxon>Bacillati</taxon>
        <taxon>Bacillota</taxon>
        <taxon>Bacilli</taxon>
        <taxon>Bacillales</taxon>
        <taxon>Bacillaceae</taxon>
        <taxon>Oceanobacillus</taxon>
    </lineage>
</organism>
<accession>A0A495A3A7</accession>
<gene>
    <name evidence="2" type="ORF">D8M06_09565</name>
</gene>
<reference evidence="2 3" key="1">
    <citation type="journal article" date="2016" name="Int. J. Syst. Evol. Microbiol.">
        <title>Oceanobacillus halophilus sp. nov., a novel moderately halophilic bacterium from a hypersaline lake.</title>
        <authorList>
            <person name="Amoozegar M.A."/>
            <person name="Bagheri M."/>
            <person name="Makhdoumi A."/>
            <person name="Nikou M.M."/>
            <person name="Fazeli S.A.S."/>
            <person name="Schumann P."/>
            <person name="Sproer C."/>
            <person name="Sanchez-Porro C."/>
            <person name="Ventosa A."/>
        </authorList>
    </citation>
    <scope>NUCLEOTIDE SEQUENCE [LARGE SCALE GENOMIC DNA]</scope>
    <source>
        <strain evidence="2 3">DSM 23996</strain>
    </source>
</reference>
<dbReference type="RefSeq" id="WP_121204179.1">
    <property type="nucleotide sequence ID" value="NZ_RBZP01000006.1"/>
</dbReference>
<dbReference type="EMBL" id="RBZP01000006">
    <property type="protein sequence ID" value="RKQ33448.1"/>
    <property type="molecule type" value="Genomic_DNA"/>
</dbReference>
<dbReference type="Proteomes" id="UP000269301">
    <property type="component" value="Unassembled WGS sequence"/>
</dbReference>
<keyword evidence="3" id="KW-1185">Reference proteome</keyword>
<keyword evidence="1" id="KW-0472">Membrane</keyword>
<protein>
    <submittedName>
        <fullName evidence="2">DUF3784 domain-containing protein</fullName>
    </submittedName>
</protein>
<proteinExistence type="predicted"/>
<dbReference type="AlphaFoldDB" id="A0A495A3A7"/>
<comment type="caution">
    <text evidence="2">The sequence shown here is derived from an EMBL/GenBank/DDBJ whole genome shotgun (WGS) entry which is preliminary data.</text>
</comment>
<feature type="transmembrane region" description="Helical" evidence="1">
    <location>
        <begin position="111"/>
        <end position="131"/>
    </location>
</feature>
<evidence type="ECO:0000313" key="2">
    <source>
        <dbReference type="EMBL" id="RKQ33448.1"/>
    </source>
</evidence>
<keyword evidence="1" id="KW-0812">Transmembrane</keyword>
<evidence type="ECO:0000256" key="1">
    <source>
        <dbReference type="SAM" id="Phobius"/>
    </source>
</evidence>
<dbReference type="OrthoDB" id="2082701at2"/>
<name>A0A495A3A7_9BACI</name>
<dbReference type="Pfam" id="PF12650">
    <property type="entry name" value="DUF3784"/>
    <property type="match status" value="1"/>
</dbReference>